<dbReference type="GO" id="GO:0016787">
    <property type="term" value="F:hydrolase activity"/>
    <property type="evidence" value="ECO:0007669"/>
    <property type="project" value="UniProtKB-KW"/>
</dbReference>
<dbReference type="SUPFAM" id="SSF53474">
    <property type="entry name" value="alpha/beta-Hydrolases"/>
    <property type="match status" value="1"/>
</dbReference>
<gene>
    <name evidence="2" type="ORF">NA57DRAFT_35596</name>
</gene>
<keyword evidence="2" id="KW-0378">Hydrolase</keyword>
<sequence>MPSANGAASTWTSLPKAMSKSVNSLQKILDNDAQWQAYIKTDAIVEPVTMGVQSAGGNDAVLVSVAPHGKTSASTGSPDKADFVLSAKPEQWEKFFEANPKAPYTSFVGLQGMNIKQEGVGISGNQTKFAQYGHLATRLLELLREGEHGPIKQYEQPEMNEDHITGKYIYINAPVWGRTKVFYEMSGNGPQQIVFLHTAGSDSRQYHGVMNNPEMMQKCTMIAFDLPGHGRSFPGSNYLPGNHTNNEDAYVGTIREMVKALKLDKPIICGASMAGQVCVAVAIRADEVGAGGTIPLQGCDYLTMDRQFNDKSPVVNQSLFNPDWIYGMMAPQSPYVNRQLVWHMYSGQAYGIFHGDLDFYFGGFDARDRVASIDVKKCPIFFLTGEYDWSTTPAMSKATADKIKGANFKAMKDLGHFPATENPQKFVPYLLEAVDWIQKTRTN</sequence>
<dbReference type="Proteomes" id="UP000799772">
    <property type="component" value="Unassembled WGS sequence"/>
</dbReference>
<protein>
    <submittedName>
        <fullName evidence="2">Hydrolase</fullName>
    </submittedName>
</protein>
<dbReference type="InterPro" id="IPR050228">
    <property type="entry name" value="Carboxylesterase_BioH"/>
</dbReference>
<dbReference type="AlphaFoldDB" id="A0A9P4IMU4"/>
<accession>A0A9P4IMU4</accession>
<organism evidence="2 3">
    <name type="scientific">Rhizodiscina lignyota</name>
    <dbReference type="NCBI Taxonomy" id="1504668"/>
    <lineage>
        <taxon>Eukaryota</taxon>
        <taxon>Fungi</taxon>
        <taxon>Dikarya</taxon>
        <taxon>Ascomycota</taxon>
        <taxon>Pezizomycotina</taxon>
        <taxon>Dothideomycetes</taxon>
        <taxon>Pleosporomycetidae</taxon>
        <taxon>Aulographales</taxon>
        <taxon>Rhizodiscinaceae</taxon>
        <taxon>Rhizodiscina</taxon>
    </lineage>
</organism>
<dbReference type="PANTHER" id="PTHR43194">
    <property type="entry name" value="HYDROLASE ALPHA/BETA FOLD FAMILY"/>
    <property type="match status" value="1"/>
</dbReference>
<dbReference type="EMBL" id="ML978123">
    <property type="protein sequence ID" value="KAF2102120.1"/>
    <property type="molecule type" value="Genomic_DNA"/>
</dbReference>
<dbReference type="InterPro" id="IPR000073">
    <property type="entry name" value="AB_hydrolase_1"/>
</dbReference>
<keyword evidence="3" id="KW-1185">Reference proteome</keyword>
<dbReference type="PANTHER" id="PTHR43194:SF2">
    <property type="entry name" value="PEROXISOMAL MEMBRANE PROTEIN LPX1"/>
    <property type="match status" value="1"/>
</dbReference>
<dbReference type="Pfam" id="PF12697">
    <property type="entry name" value="Abhydrolase_6"/>
    <property type="match status" value="1"/>
</dbReference>
<dbReference type="InterPro" id="IPR029058">
    <property type="entry name" value="AB_hydrolase_fold"/>
</dbReference>
<name>A0A9P4IMU4_9PEZI</name>
<proteinExistence type="predicted"/>
<dbReference type="Gene3D" id="3.40.50.1820">
    <property type="entry name" value="alpha/beta hydrolase"/>
    <property type="match status" value="1"/>
</dbReference>
<feature type="domain" description="AB hydrolase-1" evidence="1">
    <location>
        <begin position="193"/>
        <end position="427"/>
    </location>
</feature>
<dbReference type="OrthoDB" id="408373at2759"/>
<evidence type="ECO:0000259" key="1">
    <source>
        <dbReference type="Pfam" id="PF12697"/>
    </source>
</evidence>
<reference evidence="2" key="1">
    <citation type="journal article" date="2020" name="Stud. Mycol.">
        <title>101 Dothideomycetes genomes: a test case for predicting lifestyles and emergence of pathogens.</title>
        <authorList>
            <person name="Haridas S."/>
            <person name="Albert R."/>
            <person name="Binder M."/>
            <person name="Bloem J."/>
            <person name="Labutti K."/>
            <person name="Salamov A."/>
            <person name="Andreopoulos B."/>
            <person name="Baker S."/>
            <person name="Barry K."/>
            <person name="Bills G."/>
            <person name="Bluhm B."/>
            <person name="Cannon C."/>
            <person name="Castanera R."/>
            <person name="Culley D."/>
            <person name="Daum C."/>
            <person name="Ezra D."/>
            <person name="Gonzalez J."/>
            <person name="Henrissat B."/>
            <person name="Kuo A."/>
            <person name="Liang C."/>
            <person name="Lipzen A."/>
            <person name="Lutzoni F."/>
            <person name="Magnuson J."/>
            <person name="Mondo S."/>
            <person name="Nolan M."/>
            <person name="Ohm R."/>
            <person name="Pangilinan J."/>
            <person name="Park H.-J."/>
            <person name="Ramirez L."/>
            <person name="Alfaro M."/>
            <person name="Sun H."/>
            <person name="Tritt A."/>
            <person name="Yoshinaga Y."/>
            <person name="Zwiers L.-H."/>
            <person name="Turgeon B."/>
            <person name="Goodwin S."/>
            <person name="Spatafora J."/>
            <person name="Crous P."/>
            <person name="Grigoriev I."/>
        </authorList>
    </citation>
    <scope>NUCLEOTIDE SEQUENCE</scope>
    <source>
        <strain evidence="2">CBS 133067</strain>
    </source>
</reference>
<evidence type="ECO:0000313" key="3">
    <source>
        <dbReference type="Proteomes" id="UP000799772"/>
    </source>
</evidence>
<comment type="caution">
    <text evidence="2">The sequence shown here is derived from an EMBL/GenBank/DDBJ whole genome shotgun (WGS) entry which is preliminary data.</text>
</comment>
<evidence type="ECO:0000313" key="2">
    <source>
        <dbReference type="EMBL" id="KAF2102120.1"/>
    </source>
</evidence>